<dbReference type="Proteomes" id="UP000295292">
    <property type="component" value="Unassembled WGS sequence"/>
</dbReference>
<evidence type="ECO:0000313" key="2">
    <source>
        <dbReference type="Proteomes" id="UP000295292"/>
    </source>
</evidence>
<organism evidence="1 2">
    <name type="scientific">Sphingobacterium yanglingense</name>
    <dbReference type="NCBI Taxonomy" id="1437280"/>
    <lineage>
        <taxon>Bacteria</taxon>
        <taxon>Pseudomonadati</taxon>
        <taxon>Bacteroidota</taxon>
        <taxon>Sphingobacteriia</taxon>
        <taxon>Sphingobacteriales</taxon>
        <taxon>Sphingobacteriaceae</taxon>
        <taxon>Sphingobacterium</taxon>
    </lineage>
</organism>
<accession>A0A4R6WAK6</accession>
<dbReference type="OrthoDB" id="877719at2"/>
<dbReference type="EMBL" id="SNYV01000018">
    <property type="protein sequence ID" value="TDQ73915.1"/>
    <property type="molecule type" value="Genomic_DNA"/>
</dbReference>
<comment type="caution">
    <text evidence="1">The sequence shown here is derived from an EMBL/GenBank/DDBJ whole genome shotgun (WGS) entry which is preliminary data.</text>
</comment>
<sequence length="256" mass="29068">MKTNLFLASLALIFGVSCQQPTSENNNPAQEISNVDLSQQDSVLAVSINENSAPELGASPGFSTSFLSFLEKTPNSINFDFPKLVDAGMEIATSSDGVVRVYSWDNNQGGSMRFFNSIFQVSLPTGNQSISYNSTEEDRVFYPFYTRIDPIQLDGQVYYIAFARSVLSNKEVNHAVEIYKIEDNQLKPVDLFRIDNRLDYKLGKTFNYEELDEFDEELIRFDARDLTFTLPEVMQDGTFGKDTIAFQFKNSYFQKK</sequence>
<dbReference type="AlphaFoldDB" id="A0A4R6WAK6"/>
<reference evidence="1 2" key="1">
    <citation type="submission" date="2019-03" db="EMBL/GenBank/DDBJ databases">
        <title>Genomic Encyclopedia of Archaeal and Bacterial Type Strains, Phase II (KMG-II): from individual species to whole genera.</title>
        <authorList>
            <person name="Goeker M."/>
        </authorList>
    </citation>
    <scope>NUCLEOTIDE SEQUENCE [LARGE SCALE GENOMIC DNA]</scope>
    <source>
        <strain evidence="1 2">DSM 28353</strain>
    </source>
</reference>
<protein>
    <submittedName>
        <fullName evidence="1">Uncharacterized protein</fullName>
    </submittedName>
</protein>
<dbReference type="RefSeq" id="WP_133586482.1">
    <property type="nucleotide sequence ID" value="NZ_SNYV01000018.1"/>
</dbReference>
<dbReference type="PROSITE" id="PS51257">
    <property type="entry name" value="PROKAR_LIPOPROTEIN"/>
    <property type="match status" value="1"/>
</dbReference>
<proteinExistence type="predicted"/>
<evidence type="ECO:0000313" key="1">
    <source>
        <dbReference type="EMBL" id="TDQ73915.1"/>
    </source>
</evidence>
<keyword evidence="2" id="KW-1185">Reference proteome</keyword>
<name>A0A4R6WAK6_9SPHI</name>
<gene>
    <name evidence="1" type="ORF">CLV99_4353</name>
</gene>